<evidence type="ECO:0000256" key="3">
    <source>
        <dbReference type="ARBA" id="ARBA00023186"/>
    </source>
</evidence>
<keyword evidence="3" id="KW-0143">Chaperone</keyword>
<dbReference type="GO" id="GO:0016272">
    <property type="term" value="C:prefoldin complex"/>
    <property type="evidence" value="ECO:0007669"/>
    <property type="project" value="InterPro"/>
</dbReference>
<feature type="coiled-coil region" evidence="4">
    <location>
        <begin position="116"/>
        <end position="195"/>
    </location>
</feature>
<dbReference type="SUPFAM" id="SSF46579">
    <property type="entry name" value="Prefoldin"/>
    <property type="match status" value="1"/>
</dbReference>
<dbReference type="GO" id="GO:0051082">
    <property type="term" value="F:unfolded protein binding"/>
    <property type="evidence" value="ECO:0007669"/>
    <property type="project" value="InterPro"/>
</dbReference>
<keyword evidence="4" id="KW-0175">Coiled coil</keyword>
<evidence type="ECO:0000256" key="5">
    <source>
        <dbReference type="SAM" id="MobiDB-lite"/>
    </source>
</evidence>
<protein>
    <submittedName>
        <fullName evidence="7">Prefoldin subunit 4</fullName>
    </submittedName>
</protein>
<dbReference type="InterPro" id="IPR002777">
    <property type="entry name" value="PFD_beta-like"/>
</dbReference>
<organism evidence="6 7">
    <name type="scientific">Loa loa</name>
    <name type="common">Eye worm</name>
    <name type="synonym">Filaria loa</name>
    <dbReference type="NCBI Taxonomy" id="7209"/>
    <lineage>
        <taxon>Eukaryota</taxon>
        <taxon>Metazoa</taxon>
        <taxon>Ecdysozoa</taxon>
        <taxon>Nematoda</taxon>
        <taxon>Chromadorea</taxon>
        <taxon>Rhabditida</taxon>
        <taxon>Spirurina</taxon>
        <taxon>Spiruromorpha</taxon>
        <taxon>Filarioidea</taxon>
        <taxon>Onchocercidae</taxon>
        <taxon>Loa</taxon>
    </lineage>
</organism>
<dbReference type="Gene3D" id="1.10.287.370">
    <property type="match status" value="1"/>
</dbReference>
<dbReference type="GO" id="GO:0005737">
    <property type="term" value="C:cytoplasm"/>
    <property type="evidence" value="ECO:0007669"/>
    <property type="project" value="TreeGrafter"/>
</dbReference>
<sequence>MHWRNEVVAETGENRRKKRKDMSAEWNGSRPTFLGLYGLSCSVFGGWPYFLELILSELVKIFFTVCCAESGGPSHSYFLVSCVLTEMAAGTVKQNIHVNAEDQKLINRFARLHQRSLDVKERLQETSRDLQNLNDAADELLLLDDADAQSVPFKIGSVFMHMDQERLNEKFENVKGELENRVADLTQKHKKICDEMDSLKSILYGKFGESINLETDTDNQ</sequence>
<dbReference type="STRING" id="7209.A0A1I7VZ35"/>
<evidence type="ECO:0000256" key="4">
    <source>
        <dbReference type="SAM" id="Coils"/>
    </source>
</evidence>
<dbReference type="InterPro" id="IPR009053">
    <property type="entry name" value="Prefoldin"/>
</dbReference>
<dbReference type="eggNOG" id="KOG1760">
    <property type="taxonomic scope" value="Eukaryota"/>
</dbReference>
<dbReference type="AlphaFoldDB" id="A0A1I7VZ35"/>
<feature type="region of interest" description="Disordered" evidence="5">
    <location>
        <begin position="1"/>
        <end position="22"/>
    </location>
</feature>
<evidence type="ECO:0000256" key="1">
    <source>
        <dbReference type="ARBA" id="ARBA00008045"/>
    </source>
</evidence>
<reference evidence="6" key="1">
    <citation type="submission" date="2012-04" db="EMBL/GenBank/DDBJ databases">
        <title>The Genome Sequence of Loa loa.</title>
        <authorList>
            <consortium name="The Broad Institute Genome Sequencing Platform"/>
            <consortium name="Broad Institute Genome Sequencing Center for Infectious Disease"/>
            <person name="Nutman T.B."/>
            <person name="Fink D.L."/>
            <person name="Russ C."/>
            <person name="Young S."/>
            <person name="Zeng Q."/>
            <person name="Gargeya S."/>
            <person name="Alvarado L."/>
            <person name="Berlin A."/>
            <person name="Chapman S.B."/>
            <person name="Chen Z."/>
            <person name="Freedman E."/>
            <person name="Gellesch M."/>
            <person name="Goldberg J."/>
            <person name="Griggs A."/>
            <person name="Gujja S."/>
            <person name="Heilman E.R."/>
            <person name="Heiman D."/>
            <person name="Howarth C."/>
            <person name="Mehta T."/>
            <person name="Neiman D."/>
            <person name="Pearson M."/>
            <person name="Roberts A."/>
            <person name="Saif S."/>
            <person name="Shea T."/>
            <person name="Shenoy N."/>
            <person name="Sisk P."/>
            <person name="Stolte C."/>
            <person name="Sykes S."/>
            <person name="White J."/>
            <person name="Yandava C."/>
            <person name="Haas B."/>
            <person name="Henn M.R."/>
            <person name="Nusbaum C."/>
            <person name="Birren B."/>
        </authorList>
    </citation>
    <scope>NUCLEOTIDE SEQUENCE [LARGE SCALE GENOMIC DNA]</scope>
</reference>
<keyword evidence="6" id="KW-1185">Reference proteome</keyword>
<comment type="similarity">
    <text evidence="1">Belongs to the prefoldin subunit beta family.</text>
</comment>
<dbReference type="WBParaSite" id="EN70_7865">
    <property type="protein sequence ID" value="EN70_7865"/>
    <property type="gene ID" value="EN70_7865"/>
</dbReference>
<accession>A0A1I7VZ35</accession>
<dbReference type="PANTHER" id="PTHR21100">
    <property type="entry name" value="PREFOLDIN SUBUNIT 4"/>
    <property type="match status" value="1"/>
</dbReference>
<dbReference type="Proteomes" id="UP000095285">
    <property type="component" value="Unassembled WGS sequence"/>
</dbReference>
<proteinExistence type="inferred from homology"/>
<dbReference type="GO" id="GO:0006457">
    <property type="term" value="P:protein folding"/>
    <property type="evidence" value="ECO:0007669"/>
    <property type="project" value="InterPro"/>
</dbReference>
<evidence type="ECO:0000256" key="2">
    <source>
        <dbReference type="ARBA" id="ARBA00011695"/>
    </source>
</evidence>
<evidence type="ECO:0000313" key="7">
    <source>
        <dbReference type="WBParaSite" id="EN70_7865"/>
    </source>
</evidence>
<dbReference type="Pfam" id="PF01920">
    <property type="entry name" value="Prefoldin_2"/>
    <property type="match status" value="1"/>
</dbReference>
<reference evidence="7" key="2">
    <citation type="submission" date="2016-11" db="UniProtKB">
        <authorList>
            <consortium name="WormBaseParasite"/>
        </authorList>
    </citation>
    <scope>IDENTIFICATION</scope>
</reference>
<dbReference type="InterPro" id="IPR016661">
    <property type="entry name" value="PFDN4"/>
</dbReference>
<dbReference type="PANTHER" id="PTHR21100:SF9">
    <property type="entry name" value="PREFOLDIN SUBUNIT 4"/>
    <property type="match status" value="1"/>
</dbReference>
<comment type="subunit">
    <text evidence="2">Heterohexamer of two PFD-alpha type and four PFD-beta type subunits.</text>
</comment>
<evidence type="ECO:0000313" key="6">
    <source>
        <dbReference type="Proteomes" id="UP000095285"/>
    </source>
</evidence>
<name>A0A1I7VZ35_LOALO</name>